<dbReference type="EMBL" id="CAKKLH010000206">
    <property type="protein sequence ID" value="CAH0105947.1"/>
    <property type="molecule type" value="Genomic_DNA"/>
</dbReference>
<protein>
    <recommendedName>
        <fullName evidence="8">Peptidase S1 domain-containing protein</fullName>
    </recommendedName>
</protein>
<evidence type="ECO:0000256" key="1">
    <source>
        <dbReference type="ARBA" id="ARBA00007664"/>
    </source>
</evidence>
<dbReference type="InterPro" id="IPR001254">
    <property type="entry name" value="Trypsin_dom"/>
</dbReference>
<keyword evidence="5" id="KW-1015">Disulfide bond</keyword>
<feature type="compositionally biased region" description="Low complexity" evidence="6">
    <location>
        <begin position="158"/>
        <end position="168"/>
    </location>
</feature>
<accession>A0A8J2RW34</accession>
<proteinExistence type="inferred from homology"/>
<dbReference type="InterPro" id="IPR050430">
    <property type="entry name" value="Peptidase_S1"/>
</dbReference>
<evidence type="ECO:0000256" key="4">
    <source>
        <dbReference type="ARBA" id="ARBA00022825"/>
    </source>
</evidence>
<dbReference type="PANTHER" id="PTHR24276">
    <property type="entry name" value="POLYSERASE-RELATED"/>
    <property type="match status" value="1"/>
</dbReference>
<dbReference type="FunFam" id="2.40.10.10:FF:000068">
    <property type="entry name" value="transmembrane protease serine 2"/>
    <property type="match status" value="1"/>
</dbReference>
<dbReference type="InterPro" id="IPR001314">
    <property type="entry name" value="Peptidase_S1A"/>
</dbReference>
<sequence>MGLSSWAVALCFLAGLHSHPLTELVKFVGNHEQTLNGIPALSGDFPYLCVLHLNGYLCGGTLIGPSHILTAAHCLHGHAITEIGKFSAVLNSLAIDGSSTGAVIRGVKYFIIHEQYNPSYKDNDIAILILSSPVTNLSFATLPTDSTTKATTISATTTKTHATTPKPTTTKEKPTITETLKSQTDQQNITTKKANHENIFTSTSITKPSASTTAENTTSDSDLVPLSNIFSGLLAIKWTTTQRPTTKTTIMTTPHTTTTPISTNATPTAENLTSGSDLSDSDLVPLSNIFSSLLAIKWTTTQRPTTKTTIMTTPHTTTTPISTNATPTAENLTSASDLVPLSNIFSSLLAIKSTTTQRPTPKTNFTTTSHTTVNAISTVATTTAENPTTGSDLKPLSNIFSSLLAIKTTTTQTPATATKTTVTPNTKTPSKTSTPIIATTTAEGKPTSDNDLVPLSHFFSNASAISASSTFANSPAILAGWGTTSLGANLSKVLLKVDVIIRDNSFCKGRYDSSFIVADFLCASTSGTHNCQDMNGGPLFVNGVQVGITSWGTNGCADPNFAGIYTRVSNFLGWIATTKSQNP</sequence>
<reference evidence="9" key="1">
    <citation type="submission" date="2021-11" db="EMBL/GenBank/DDBJ databases">
        <authorList>
            <person name="Schell T."/>
        </authorList>
    </citation>
    <scope>NUCLEOTIDE SEQUENCE</scope>
    <source>
        <strain evidence="9">M5</strain>
    </source>
</reference>
<dbReference type="Pfam" id="PF00089">
    <property type="entry name" value="Trypsin"/>
    <property type="match status" value="2"/>
</dbReference>
<evidence type="ECO:0000313" key="9">
    <source>
        <dbReference type="EMBL" id="CAH0105947.1"/>
    </source>
</evidence>
<dbReference type="InterPro" id="IPR043504">
    <property type="entry name" value="Peptidase_S1_PA_chymotrypsin"/>
</dbReference>
<gene>
    <name evidence="9" type="ORF">DGAL_LOCUS9092</name>
</gene>
<feature type="chain" id="PRO_5035162039" description="Peptidase S1 domain-containing protein" evidence="7">
    <location>
        <begin position="19"/>
        <end position="583"/>
    </location>
</feature>
<keyword evidence="4" id="KW-0720">Serine protease</keyword>
<evidence type="ECO:0000256" key="7">
    <source>
        <dbReference type="SAM" id="SignalP"/>
    </source>
</evidence>
<dbReference type="PROSITE" id="PS50240">
    <property type="entry name" value="TRYPSIN_DOM"/>
    <property type="match status" value="1"/>
</dbReference>
<evidence type="ECO:0000256" key="3">
    <source>
        <dbReference type="ARBA" id="ARBA00022801"/>
    </source>
</evidence>
<dbReference type="Proteomes" id="UP000789390">
    <property type="component" value="Unassembled WGS sequence"/>
</dbReference>
<dbReference type="OrthoDB" id="9425590at2759"/>
<evidence type="ECO:0000256" key="2">
    <source>
        <dbReference type="ARBA" id="ARBA00022670"/>
    </source>
</evidence>
<keyword evidence="10" id="KW-1185">Reference proteome</keyword>
<evidence type="ECO:0000259" key="8">
    <source>
        <dbReference type="PROSITE" id="PS50240"/>
    </source>
</evidence>
<name>A0A8J2RW34_9CRUS</name>
<dbReference type="InterPro" id="IPR018114">
    <property type="entry name" value="TRYPSIN_HIS"/>
</dbReference>
<feature type="domain" description="Peptidase S1" evidence="8">
    <location>
        <begin position="27"/>
        <end position="580"/>
    </location>
</feature>
<dbReference type="GO" id="GO:0006508">
    <property type="term" value="P:proteolysis"/>
    <property type="evidence" value="ECO:0007669"/>
    <property type="project" value="UniProtKB-KW"/>
</dbReference>
<dbReference type="GO" id="GO:0004252">
    <property type="term" value="F:serine-type endopeptidase activity"/>
    <property type="evidence" value="ECO:0007669"/>
    <property type="project" value="InterPro"/>
</dbReference>
<evidence type="ECO:0000256" key="6">
    <source>
        <dbReference type="SAM" id="MobiDB-lite"/>
    </source>
</evidence>
<dbReference type="PROSITE" id="PS00134">
    <property type="entry name" value="TRYPSIN_HIS"/>
    <property type="match status" value="1"/>
</dbReference>
<feature type="signal peptide" evidence="7">
    <location>
        <begin position="1"/>
        <end position="18"/>
    </location>
</feature>
<keyword evidence="3" id="KW-0378">Hydrolase</keyword>
<feature type="region of interest" description="Disordered" evidence="6">
    <location>
        <begin position="250"/>
        <end position="277"/>
    </location>
</feature>
<dbReference type="SUPFAM" id="SSF50494">
    <property type="entry name" value="Trypsin-like serine proteases"/>
    <property type="match status" value="1"/>
</dbReference>
<dbReference type="SMART" id="SM00020">
    <property type="entry name" value="Tryp_SPc"/>
    <property type="match status" value="1"/>
</dbReference>
<dbReference type="PANTHER" id="PTHR24276:SF91">
    <property type="entry name" value="AT26814P-RELATED"/>
    <property type="match status" value="1"/>
</dbReference>
<keyword evidence="7" id="KW-0732">Signal</keyword>
<comment type="similarity">
    <text evidence="1">Belongs to the peptidase S1 family.</text>
</comment>
<dbReference type="PRINTS" id="PR00722">
    <property type="entry name" value="CHYMOTRYPSIN"/>
</dbReference>
<dbReference type="AlphaFoldDB" id="A0A8J2RW34"/>
<organism evidence="9 10">
    <name type="scientific">Daphnia galeata</name>
    <dbReference type="NCBI Taxonomy" id="27404"/>
    <lineage>
        <taxon>Eukaryota</taxon>
        <taxon>Metazoa</taxon>
        <taxon>Ecdysozoa</taxon>
        <taxon>Arthropoda</taxon>
        <taxon>Crustacea</taxon>
        <taxon>Branchiopoda</taxon>
        <taxon>Diplostraca</taxon>
        <taxon>Cladocera</taxon>
        <taxon>Anomopoda</taxon>
        <taxon>Daphniidae</taxon>
        <taxon>Daphnia</taxon>
    </lineage>
</organism>
<comment type="caution">
    <text evidence="9">The sequence shown here is derived from an EMBL/GenBank/DDBJ whole genome shotgun (WGS) entry which is preliminary data.</text>
</comment>
<keyword evidence="2" id="KW-0645">Protease</keyword>
<dbReference type="InterPro" id="IPR009003">
    <property type="entry name" value="Peptidase_S1_PA"/>
</dbReference>
<feature type="region of interest" description="Disordered" evidence="6">
    <location>
        <begin position="158"/>
        <end position="188"/>
    </location>
</feature>
<evidence type="ECO:0000256" key="5">
    <source>
        <dbReference type="ARBA" id="ARBA00023157"/>
    </source>
</evidence>
<evidence type="ECO:0000313" key="10">
    <source>
        <dbReference type="Proteomes" id="UP000789390"/>
    </source>
</evidence>
<dbReference type="Gene3D" id="2.40.10.10">
    <property type="entry name" value="Trypsin-like serine proteases"/>
    <property type="match status" value="2"/>
</dbReference>